<dbReference type="PANTHER" id="PTHR13789:SF309">
    <property type="entry name" value="PUTATIVE (AFU_ORTHOLOGUE AFUA_6G14510)-RELATED"/>
    <property type="match status" value="1"/>
</dbReference>
<name>A0ABS7U4V1_9BACT</name>
<dbReference type="SUPFAM" id="SSF51905">
    <property type="entry name" value="FAD/NAD(P)-binding domain"/>
    <property type="match status" value="1"/>
</dbReference>
<keyword evidence="5" id="KW-1185">Reference proteome</keyword>
<dbReference type="GO" id="GO:0004497">
    <property type="term" value="F:monooxygenase activity"/>
    <property type="evidence" value="ECO:0007669"/>
    <property type="project" value="UniProtKB-KW"/>
</dbReference>
<dbReference type="Proteomes" id="UP001139031">
    <property type="component" value="Unassembled WGS sequence"/>
</dbReference>
<dbReference type="Pfam" id="PF01494">
    <property type="entry name" value="FAD_binding_3"/>
    <property type="match status" value="1"/>
</dbReference>
<proteinExistence type="predicted"/>
<evidence type="ECO:0000256" key="1">
    <source>
        <dbReference type="ARBA" id="ARBA00023002"/>
    </source>
</evidence>
<sequence>MSAVKVLIVGAGIGGLTAAIALARRGVEARVIERAPTFAPAGAGITLQPNATAVLDALGVAFDPADVLPMGSGSMVDARGRTLVGGAATRADDAFPALNIRRSDLHEALLAACGRERVRLGVELTALEPRPDGVRVRLSDGNEDDFDLVIGADGLRSAVRHAILPPEQCEPRYTGQTCWRLQLEAPDLAPATSLERWTPGHRVGVIPLSRGGIYVYLVRSAPRGAVGPGTDTVEYVQRGFKGLDERLDVLLARAAGDPSVLVHHGDLVDLPVYSTGRGRVVLLGDAAHAMTPNMGQGAAMAIEDAGALALLWTPGGPPADLPAALAAVRRARVEPIHRSSWRIGQMAHLHHPAARWLRDLLLRNLPNSMLERGVRQTWAPGLELAARLRDALA</sequence>
<dbReference type="InterPro" id="IPR002938">
    <property type="entry name" value="FAD-bd"/>
</dbReference>
<reference evidence="4" key="1">
    <citation type="submission" date="2021-08" db="EMBL/GenBank/DDBJ databases">
        <authorList>
            <person name="Stevens D.C."/>
        </authorList>
    </citation>
    <scope>NUCLEOTIDE SEQUENCE</scope>
    <source>
        <strain evidence="4">DSM 53165</strain>
    </source>
</reference>
<dbReference type="RefSeq" id="WP_224197176.1">
    <property type="nucleotide sequence ID" value="NZ_JAIRAU010000057.1"/>
</dbReference>
<gene>
    <name evidence="4" type="ORF">K7C98_39885</name>
</gene>
<dbReference type="PRINTS" id="PR00420">
    <property type="entry name" value="RNGMNOXGNASE"/>
</dbReference>
<organism evidence="4 5">
    <name type="scientific">Nannocystis pusilla</name>
    <dbReference type="NCBI Taxonomy" id="889268"/>
    <lineage>
        <taxon>Bacteria</taxon>
        <taxon>Pseudomonadati</taxon>
        <taxon>Myxococcota</taxon>
        <taxon>Polyangia</taxon>
        <taxon>Nannocystales</taxon>
        <taxon>Nannocystaceae</taxon>
        <taxon>Nannocystis</taxon>
    </lineage>
</organism>
<evidence type="ECO:0000313" key="4">
    <source>
        <dbReference type="EMBL" id="MBZ5715434.1"/>
    </source>
</evidence>
<keyword evidence="2 4" id="KW-0503">Monooxygenase</keyword>
<dbReference type="InterPro" id="IPR036188">
    <property type="entry name" value="FAD/NAD-bd_sf"/>
</dbReference>
<feature type="domain" description="FAD-binding" evidence="3">
    <location>
        <begin position="4"/>
        <end position="309"/>
    </location>
</feature>
<dbReference type="EMBL" id="JAIRAU010000057">
    <property type="protein sequence ID" value="MBZ5715434.1"/>
    <property type="molecule type" value="Genomic_DNA"/>
</dbReference>
<dbReference type="PANTHER" id="PTHR13789">
    <property type="entry name" value="MONOOXYGENASE"/>
    <property type="match status" value="1"/>
</dbReference>
<protein>
    <submittedName>
        <fullName evidence="4">FAD-dependent monooxygenase</fullName>
    </submittedName>
</protein>
<dbReference type="Gene3D" id="3.50.50.60">
    <property type="entry name" value="FAD/NAD(P)-binding domain"/>
    <property type="match status" value="1"/>
</dbReference>
<accession>A0ABS7U4V1</accession>
<comment type="caution">
    <text evidence="4">The sequence shown here is derived from an EMBL/GenBank/DDBJ whole genome shotgun (WGS) entry which is preliminary data.</text>
</comment>
<keyword evidence="1" id="KW-0560">Oxidoreductase</keyword>
<evidence type="ECO:0000256" key="2">
    <source>
        <dbReference type="ARBA" id="ARBA00023033"/>
    </source>
</evidence>
<dbReference type="InterPro" id="IPR050493">
    <property type="entry name" value="FAD-dep_Monooxygenase_BioMet"/>
</dbReference>
<evidence type="ECO:0000259" key="3">
    <source>
        <dbReference type="Pfam" id="PF01494"/>
    </source>
</evidence>
<evidence type="ECO:0000313" key="5">
    <source>
        <dbReference type="Proteomes" id="UP001139031"/>
    </source>
</evidence>